<sequence>MSSMDKTMKFNFPDDADNHDVQEVLLTVYSALQEKGYNPINQIVGYLLSGDPAYIPRHNDARSLIRKLERDELIEELVKSYLTHHQR</sequence>
<accession>A0A845EWP7</accession>
<dbReference type="NCBIfam" id="NF003997">
    <property type="entry name" value="PRK05473.1"/>
    <property type="match status" value="1"/>
</dbReference>
<dbReference type="PIRSF" id="PIRSF037258">
    <property type="entry name" value="DUF965_bac"/>
    <property type="match status" value="1"/>
</dbReference>
<dbReference type="Proteomes" id="UP000447833">
    <property type="component" value="Unassembled WGS sequence"/>
</dbReference>
<dbReference type="PANTHER" id="PTHR40067">
    <property type="entry name" value="UPF0297 PROTEIN YRZL"/>
    <property type="match status" value="1"/>
</dbReference>
<dbReference type="EMBL" id="WMEY01000002">
    <property type="protein sequence ID" value="MYL62956.1"/>
    <property type="molecule type" value="Genomic_DNA"/>
</dbReference>
<protein>
    <recommendedName>
        <fullName evidence="2">UPF0297 protein GLW07_06245</fullName>
    </recommendedName>
</protein>
<dbReference type="InterPro" id="IPR009309">
    <property type="entry name" value="IreB"/>
</dbReference>
<dbReference type="AlphaFoldDB" id="A0A845EWP7"/>
<evidence type="ECO:0000256" key="2">
    <source>
        <dbReference type="HAMAP-Rule" id="MF_01507"/>
    </source>
</evidence>
<evidence type="ECO:0000256" key="1">
    <source>
        <dbReference type="ARBA" id="ARBA00010888"/>
    </source>
</evidence>
<dbReference type="Pfam" id="PF06135">
    <property type="entry name" value="IreB"/>
    <property type="match status" value="1"/>
</dbReference>
<gene>
    <name evidence="3" type="ORF">GLW07_06245</name>
</gene>
<dbReference type="RefSeq" id="WP_098444356.1">
    <property type="nucleotide sequence ID" value="NZ_JAIVAE010000011.1"/>
</dbReference>
<evidence type="ECO:0000313" key="4">
    <source>
        <dbReference type="Proteomes" id="UP000447833"/>
    </source>
</evidence>
<evidence type="ECO:0000313" key="3">
    <source>
        <dbReference type="EMBL" id="MYL62956.1"/>
    </source>
</evidence>
<dbReference type="PANTHER" id="PTHR40067:SF1">
    <property type="entry name" value="UPF0297 PROTEIN YRZL"/>
    <property type="match status" value="1"/>
</dbReference>
<comment type="caution">
    <text evidence="3">The sequence shown here is derived from an EMBL/GenBank/DDBJ whole genome shotgun (WGS) entry which is preliminary data.</text>
</comment>
<reference evidence="3 4" key="1">
    <citation type="submission" date="2019-11" db="EMBL/GenBank/DDBJ databases">
        <title>Genome sequences of 17 halophilic strains isolated from different environments.</title>
        <authorList>
            <person name="Furrow R.E."/>
        </authorList>
    </citation>
    <scope>NUCLEOTIDE SEQUENCE [LARGE SCALE GENOMIC DNA]</scope>
    <source>
        <strain evidence="3 4">22506_14_FS</strain>
    </source>
</reference>
<proteinExistence type="inferred from homology"/>
<organism evidence="3 4">
    <name type="scientific">Guptibacillus hwajinpoensis</name>
    <dbReference type="NCBI Taxonomy" id="208199"/>
    <lineage>
        <taxon>Bacteria</taxon>
        <taxon>Bacillati</taxon>
        <taxon>Bacillota</taxon>
        <taxon>Bacilli</taxon>
        <taxon>Bacillales</taxon>
        <taxon>Guptibacillaceae</taxon>
        <taxon>Guptibacillus</taxon>
    </lineage>
</organism>
<name>A0A845EWP7_9BACL</name>
<dbReference type="HAMAP" id="MF_01507">
    <property type="entry name" value="UPF0297"/>
    <property type="match status" value="1"/>
</dbReference>
<comment type="similarity">
    <text evidence="1 2">Belongs to the UPF0297 family.</text>
</comment>